<reference evidence="4" key="1">
    <citation type="submission" date="2019-09" db="EMBL/GenBank/DDBJ databases">
        <title>Draft genome information of white flower Hibiscus syriacus.</title>
        <authorList>
            <person name="Kim Y.-M."/>
        </authorList>
    </citation>
    <scope>NUCLEOTIDE SEQUENCE [LARGE SCALE GENOMIC DNA]</scope>
    <source>
        <strain evidence="4">YM2019G1</strain>
    </source>
</reference>
<evidence type="ECO:0000313" key="5">
    <source>
        <dbReference type="Proteomes" id="UP000436088"/>
    </source>
</evidence>
<feature type="domain" description="SAM" evidence="3">
    <location>
        <begin position="153"/>
        <end position="203"/>
    </location>
</feature>
<comment type="caution">
    <text evidence="4">The sequence shown here is derived from an EMBL/GenBank/DDBJ whole genome shotgun (WGS) entry which is preliminary data.</text>
</comment>
<keyword evidence="1" id="KW-0677">Repeat</keyword>
<sequence length="219" mass="24654">MAKLRVTFTRAGSNKVVKKGDDAIAGHGRMKWNKRFLHDKPWRNVGNKRHRTDGAERRSNGIRGQGFSRIAPGKDLRFKLMRKHGIGPNKICNRTGITRNSIAASSTIVLDPSMESGPVPDIEKAIISRPVTYVAPMSSILQIKPHFDEEPFTVSTLLNTLGLGKYAVHFMAEEVDMTALRQMGDRDLKELGIPMGPRKKLLLALRPYSRRHLPRIIRL</sequence>
<dbReference type="SMART" id="SM00454">
    <property type="entry name" value="SAM"/>
    <property type="match status" value="1"/>
</dbReference>
<evidence type="ECO:0000313" key="4">
    <source>
        <dbReference type="EMBL" id="KAE8682423.1"/>
    </source>
</evidence>
<feature type="region of interest" description="Disordered" evidence="2">
    <location>
        <begin position="43"/>
        <end position="65"/>
    </location>
</feature>
<protein>
    <submittedName>
        <fullName evidence="4">Protein bicaudal C-like protein 1-like isoform X2</fullName>
    </submittedName>
</protein>
<dbReference type="PANTHER" id="PTHR10627:SF74">
    <property type="entry name" value="OS08G0526500 PROTEIN"/>
    <property type="match status" value="1"/>
</dbReference>
<dbReference type="InterPro" id="IPR001660">
    <property type="entry name" value="SAM"/>
</dbReference>
<name>A0A6A2YST5_HIBSY</name>
<dbReference type="EMBL" id="VEPZ02001280">
    <property type="protein sequence ID" value="KAE8682423.1"/>
    <property type="molecule type" value="Genomic_DNA"/>
</dbReference>
<dbReference type="AlphaFoldDB" id="A0A6A2YST5"/>
<dbReference type="Pfam" id="PF00536">
    <property type="entry name" value="SAM_1"/>
    <property type="match status" value="1"/>
</dbReference>
<evidence type="ECO:0000256" key="2">
    <source>
        <dbReference type="SAM" id="MobiDB-lite"/>
    </source>
</evidence>
<dbReference type="PROSITE" id="PS50105">
    <property type="entry name" value="SAM_DOMAIN"/>
    <property type="match status" value="1"/>
</dbReference>
<dbReference type="InterPro" id="IPR013761">
    <property type="entry name" value="SAM/pointed_sf"/>
</dbReference>
<dbReference type="Proteomes" id="UP000436088">
    <property type="component" value="Unassembled WGS sequence"/>
</dbReference>
<evidence type="ECO:0000256" key="1">
    <source>
        <dbReference type="ARBA" id="ARBA00022737"/>
    </source>
</evidence>
<dbReference type="SUPFAM" id="SSF47769">
    <property type="entry name" value="SAM/Pointed domain"/>
    <property type="match status" value="1"/>
</dbReference>
<proteinExistence type="predicted"/>
<gene>
    <name evidence="4" type="ORF">F3Y22_tig00111239pilonHSYRG00043</name>
</gene>
<keyword evidence="5" id="KW-1185">Reference proteome</keyword>
<dbReference type="Gene3D" id="1.10.150.50">
    <property type="entry name" value="Transcription Factor, Ets-1"/>
    <property type="match status" value="1"/>
</dbReference>
<accession>A0A6A2YST5</accession>
<organism evidence="4 5">
    <name type="scientific">Hibiscus syriacus</name>
    <name type="common">Rose of Sharon</name>
    <dbReference type="NCBI Taxonomy" id="106335"/>
    <lineage>
        <taxon>Eukaryota</taxon>
        <taxon>Viridiplantae</taxon>
        <taxon>Streptophyta</taxon>
        <taxon>Embryophyta</taxon>
        <taxon>Tracheophyta</taxon>
        <taxon>Spermatophyta</taxon>
        <taxon>Magnoliopsida</taxon>
        <taxon>eudicotyledons</taxon>
        <taxon>Gunneridae</taxon>
        <taxon>Pentapetalae</taxon>
        <taxon>rosids</taxon>
        <taxon>malvids</taxon>
        <taxon>Malvales</taxon>
        <taxon>Malvaceae</taxon>
        <taxon>Malvoideae</taxon>
        <taxon>Hibiscus</taxon>
    </lineage>
</organism>
<evidence type="ECO:0000259" key="3">
    <source>
        <dbReference type="PROSITE" id="PS50105"/>
    </source>
</evidence>
<dbReference type="PANTHER" id="PTHR10627">
    <property type="entry name" value="SCP160"/>
    <property type="match status" value="1"/>
</dbReference>